<evidence type="ECO:0000256" key="2">
    <source>
        <dbReference type="ARBA" id="ARBA00023242"/>
    </source>
</evidence>
<gene>
    <name evidence="5" type="ORF">CHIRRI_LOCUS12710</name>
</gene>
<organism evidence="5 6">
    <name type="scientific">Chironomus riparius</name>
    <dbReference type="NCBI Taxonomy" id="315576"/>
    <lineage>
        <taxon>Eukaryota</taxon>
        <taxon>Metazoa</taxon>
        <taxon>Ecdysozoa</taxon>
        <taxon>Arthropoda</taxon>
        <taxon>Hexapoda</taxon>
        <taxon>Insecta</taxon>
        <taxon>Pterygota</taxon>
        <taxon>Neoptera</taxon>
        <taxon>Endopterygota</taxon>
        <taxon>Diptera</taxon>
        <taxon>Nematocera</taxon>
        <taxon>Chironomoidea</taxon>
        <taxon>Chironomidae</taxon>
        <taxon>Chironominae</taxon>
        <taxon>Chironomus</taxon>
    </lineage>
</organism>
<evidence type="ECO:0000256" key="1">
    <source>
        <dbReference type="ARBA" id="ARBA00004123"/>
    </source>
</evidence>
<evidence type="ECO:0000313" key="6">
    <source>
        <dbReference type="Proteomes" id="UP001153620"/>
    </source>
</evidence>
<dbReference type="Gene3D" id="2.40.50.40">
    <property type="match status" value="1"/>
</dbReference>
<evidence type="ECO:0000259" key="4">
    <source>
        <dbReference type="PROSITE" id="PS50013"/>
    </source>
</evidence>
<dbReference type="InterPro" id="IPR016197">
    <property type="entry name" value="Chromo-like_dom_sf"/>
</dbReference>
<reference evidence="5" key="1">
    <citation type="submission" date="2022-01" db="EMBL/GenBank/DDBJ databases">
        <authorList>
            <person name="King R."/>
        </authorList>
    </citation>
    <scope>NUCLEOTIDE SEQUENCE</scope>
</reference>
<protein>
    <recommendedName>
        <fullName evidence="4">Chromo domain-containing protein</fullName>
    </recommendedName>
</protein>
<feature type="region of interest" description="Disordered" evidence="3">
    <location>
        <begin position="1"/>
        <end position="24"/>
    </location>
</feature>
<proteinExistence type="predicted"/>
<dbReference type="OrthoDB" id="5376140at2759"/>
<dbReference type="InterPro" id="IPR000953">
    <property type="entry name" value="Chromo/chromo_shadow_dom"/>
</dbReference>
<dbReference type="AlphaFoldDB" id="A0A9N9S5W2"/>
<sequence>MAQRSAHNNDLDSDPESDREYREPEHVVEKILDKIIINSRVYYEVKWVGFANLDNSLVLGERLNCCAMIREFEEQRKKQEEAKEWLYTDSGEIPTKKRKSTRSKK</sequence>
<dbReference type="SUPFAM" id="SSF54160">
    <property type="entry name" value="Chromo domain-like"/>
    <property type="match status" value="1"/>
</dbReference>
<dbReference type="PANTHER" id="PTHR22812">
    <property type="entry name" value="CHROMOBOX PROTEIN"/>
    <property type="match status" value="1"/>
</dbReference>
<feature type="compositionally biased region" description="Basic residues" evidence="3">
    <location>
        <begin position="96"/>
        <end position="105"/>
    </location>
</feature>
<feature type="region of interest" description="Disordered" evidence="3">
    <location>
        <begin position="79"/>
        <end position="105"/>
    </location>
</feature>
<dbReference type="Proteomes" id="UP001153620">
    <property type="component" value="Chromosome 3"/>
</dbReference>
<dbReference type="InterPro" id="IPR051219">
    <property type="entry name" value="Heterochromatin_chromo-domain"/>
</dbReference>
<dbReference type="GO" id="GO:0005634">
    <property type="term" value="C:nucleus"/>
    <property type="evidence" value="ECO:0007669"/>
    <property type="project" value="UniProtKB-SubCell"/>
</dbReference>
<dbReference type="InterPro" id="IPR023780">
    <property type="entry name" value="Chromo_domain"/>
</dbReference>
<accession>A0A9N9S5W2</accession>
<evidence type="ECO:0000313" key="5">
    <source>
        <dbReference type="EMBL" id="CAG9809890.1"/>
    </source>
</evidence>
<reference evidence="5" key="2">
    <citation type="submission" date="2022-10" db="EMBL/GenBank/DDBJ databases">
        <authorList>
            <consortium name="ENA_rothamsted_submissions"/>
            <consortium name="culmorum"/>
            <person name="King R."/>
        </authorList>
    </citation>
    <scope>NUCLEOTIDE SEQUENCE</scope>
</reference>
<dbReference type="EMBL" id="OU895879">
    <property type="protein sequence ID" value="CAG9809890.1"/>
    <property type="molecule type" value="Genomic_DNA"/>
</dbReference>
<dbReference type="Pfam" id="PF00385">
    <property type="entry name" value="Chromo"/>
    <property type="match status" value="1"/>
</dbReference>
<keyword evidence="6" id="KW-1185">Reference proteome</keyword>
<dbReference type="SMART" id="SM00298">
    <property type="entry name" value="CHROMO"/>
    <property type="match status" value="1"/>
</dbReference>
<keyword evidence="2" id="KW-0539">Nucleus</keyword>
<dbReference type="PROSITE" id="PS50013">
    <property type="entry name" value="CHROMO_2"/>
    <property type="match status" value="1"/>
</dbReference>
<feature type="domain" description="Chromo" evidence="4">
    <location>
        <begin position="26"/>
        <end position="84"/>
    </location>
</feature>
<dbReference type="GO" id="GO:0005694">
    <property type="term" value="C:chromosome"/>
    <property type="evidence" value="ECO:0007669"/>
    <property type="project" value="UniProtKB-ARBA"/>
</dbReference>
<evidence type="ECO:0000256" key="3">
    <source>
        <dbReference type="SAM" id="MobiDB-lite"/>
    </source>
</evidence>
<name>A0A9N9S5W2_9DIPT</name>
<comment type="subcellular location">
    <subcellularLocation>
        <location evidence="1">Nucleus</location>
    </subcellularLocation>
</comment>